<dbReference type="Proteomes" id="UP000754883">
    <property type="component" value="Unassembled WGS sequence"/>
</dbReference>
<accession>A0A9N9XYL5</accession>
<reference evidence="1" key="1">
    <citation type="submission" date="2021-10" db="EMBL/GenBank/DDBJ databases">
        <authorList>
            <person name="Piombo E."/>
        </authorList>
    </citation>
    <scope>NUCLEOTIDE SEQUENCE</scope>
</reference>
<dbReference type="AlphaFoldDB" id="A0A9N9XYL5"/>
<evidence type="ECO:0000313" key="2">
    <source>
        <dbReference type="Proteomes" id="UP000754883"/>
    </source>
</evidence>
<sequence length="86" mass="10322">MEPYKLSQFRAWTPWREINERGQHRPTYLTMFGLVPLILSLEQRRSKTARSQEGLSDLADDVQSDDPEPYIGWLKPSKWKWIDWDE</sequence>
<proteinExistence type="predicted"/>
<comment type="caution">
    <text evidence="1">The sequence shown here is derived from an EMBL/GenBank/DDBJ whole genome shotgun (WGS) entry which is preliminary data.</text>
</comment>
<dbReference type="EMBL" id="CABFNO020001300">
    <property type="protein sequence ID" value="CAG9978748.1"/>
    <property type="molecule type" value="Genomic_DNA"/>
</dbReference>
<name>A0A9N9XYL5_9HYPO</name>
<evidence type="ECO:0000313" key="1">
    <source>
        <dbReference type="EMBL" id="CAG9978748.1"/>
    </source>
</evidence>
<protein>
    <submittedName>
        <fullName evidence="1">Uncharacterized protein</fullName>
    </submittedName>
</protein>
<gene>
    <name evidence="1" type="ORF">CBYS24578_00009390</name>
</gene>
<keyword evidence="2" id="KW-1185">Reference proteome</keyword>
<organism evidence="1 2">
    <name type="scientific">Clonostachys byssicola</name>
    <dbReference type="NCBI Taxonomy" id="160290"/>
    <lineage>
        <taxon>Eukaryota</taxon>
        <taxon>Fungi</taxon>
        <taxon>Dikarya</taxon>
        <taxon>Ascomycota</taxon>
        <taxon>Pezizomycotina</taxon>
        <taxon>Sordariomycetes</taxon>
        <taxon>Hypocreomycetidae</taxon>
        <taxon>Hypocreales</taxon>
        <taxon>Bionectriaceae</taxon>
        <taxon>Clonostachys</taxon>
    </lineage>
</organism>